<dbReference type="AlphaFoldDB" id="A0A8H3IL26"/>
<feature type="region of interest" description="Disordered" evidence="2">
    <location>
        <begin position="314"/>
        <end position="352"/>
    </location>
</feature>
<keyword evidence="1" id="KW-0539">Nucleus</keyword>
<organism evidence="4 5">
    <name type="scientific">Imshaugia aleurites</name>
    <dbReference type="NCBI Taxonomy" id="172621"/>
    <lineage>
        <taxon>Eukaryota</taxon>
        <taxon>Fungi</taxon>
        <taxon>Dikarya</taxon>
        <taxon>Ascomycota</taxon>
        <taxon>Pezizomycotina</taxon>
        <taxon>Lecanoromycetes</taxon>
        <taxon>OSLEUM clade</taxon>
        <taxon>Lecanoromycetidae</taxon>
        <taxon>Lecanorales</taxon>
        <taxon>Lecanorineae</taxon>
        <taxon>Parmeliaceae</taxon>
        <taxon>Imshaugia</taxon>
    </lineage>
</organism>
<dbReference type="PROSITE" id="PS50118">
    <property type="entry name" value="HMG_BOX_2"/>
    <property type="match status" value="1"/>
</dbReference>
<dbReference type="GO" id="GO:0003677">
    <property type="term" value="F:DNA binding"/>
    <property type="evidence" value="ECO:0007669"/>
    <property type="project" value="UniProtKB-UniRule"/>
</dbReference>
<accession>A0A8H3IL26</accession>
<gene>
    <name evidence="4" type="ORF">IMSHALPRED_005776</name>
</gene>
<dbReference type="Pfam" id="PF09011">
    <property type="entry name" value="HMG_box_2"/>
    <property type="match status" value="1"/>
</dbReference>
<protein>
    <recommendedName>
        <fullName evidence="3">HMG box domain-containing protein</fullName>
    </recommendedName>
</protein>
<dbReference type="Proteomes" id="UP000664534">
    <property type="component" value="Unassembled WGS sequence"/>
</dbReference>
<feature type="compositionally biased region" description="Low complexity" evidence="2">
    <location>
        <begin position="79"/>
        <end position="109"/>
    </location>
</feature>
<evidence type="ECO:0000256" key="1">
    <source>
        <dbReference type="PROSITE-ProRule" id="PRU00267"/>
    </source>
</evidence>
<evidence type="ECO:0000256" key="2">
    <source>
        <dbReference type="SAM" id="MobiDB-lite"/>
    </source>
</evidence>
<dbReference type="SUPFAM" id="SSF47095">
    <property type="entry name" value="HMG-box"/>
    <property type="match status" value="2"/>
</dbReference>
<feature type="compositionally biased region" description="Polar residues" evidence="2">
    <location>
        <begin position="342"/>
        <end position="352"/>
    </location>
</feature>
<dbReference type="OrthoDB" id="1919336at2759"/>
<keyword evidence="5" id="KW-1185">Reference proteome</keyword>
<dbReference type="EMBL" id="CAJPDT010000032">
    <property type="protein sequence ID" value="CAF9922868.1"/>
    <property type="molecule type" value="Genomic_DNA"/>
</dbReference>
<name>A0A8H3IL26_9LECA</name>
<evidence type="ECO:0000313" key="5">
    <source>
        <dbReference type="Proteomes" id="UP000664534"/>
    </source>
</evidence>
<reference evidence="4" key="1">
    <citation type="submission" date="2021-03" db="EMBL/GenBank/DDBJ databases">
        <authorList>
            <person name="Tagirdzhanova G."/>
        </authorList>
    </citation>
    <scope>NUCLEOTIDE SEQUENCE</scope>
</reference>
<feature type="DNA-binding region" description="HMG box" evidence="1">
    <location>
        <begin position="273"/>
        <end position="339"/>
    </location>
</feature>
<proteinExistence type="predicted"/>
<dbReference type="CDD" id="cd00084">
    <property type="entry name" value="HMG-box_SF"/>
    <property type="match status" value="1"/>
</dbReference>
<comment type="caution">
    <text evidence="4">The sequence shown here is derived from an EMBL/GenBank/DDBJ whole genome shotgun (WGS) entry which is preliminary data.</text>
</comment>
<dbReference type="GO" id="GO:0005634">
    <property type="term" value="C:nucleus"/>
    <property type="evidence" value="ECO:0007669"/>
    <property type="project" value="UniProtKB-UniRule"/>
</dbReference>
<dbReference type="InterPro" id="IPR036910">
    <property type="entry name" value="HMG_box_dom_sf"/>
</dbReference>
<feature type="compositionally biased region" description="Low complexity" evidence="2">
    <location>
        <begin position="154"/>
        <end position="170"/>
    </location>
</feature>
<dbReference type="SMART" id="SM00398">
    <property type="entry name" value="HMG"/>
    <property type="match status" value="2"/>
</dbReference>
<evidence type="ECO:0000259" key="3">
    <source>
        <dbReference type="PROSITE" id="PS50118"/>
    </source>
</evidence>
<feature type="region of interest" description="Disordered" evidence="2">
    <location>
        <begin position="68"/>
        <end position="172"/>
    </location>
</feature>
<dbReference type="InterPro" id="IPR009071">
    <property type="entry name" value="HMG_box_dom"/>
</dbReference>
<feature type="domain" description="HMG box" evidence="3">
    <location>
        <begin position="273"/>
        <end position="339"/>
    </location>
</feature>
<feature type="compositionally biased region" description="Basic residues" evidence="2">
    <location>
        <begin position="110"/>
        <end position="149"/>
    </location>
</feature>
<sequence>MIFQTSRSVARLSKSTLQCLVNRRTGLSSSHVERVPAHYNVFQSQHYSDLVCRSKLITPILRRTYAQRAVSRPKAHTGRTTTAARKAPTTSKTKAAKAPAPKKTTPKAIPRAKPKAKPRIKPKPKPAKKKRAKAKAKPKPKPKPKKSKKVLTEAQKSALTKKQLKATALKPPHGVPSTSWAVFLAEKMRDSAVTRNNFGGLTKEASADYKQLAPEQLEHYNHLANQSKVANATAYRQWIESHTPTIIHEANLARLHLRRLGVNTVLLQDHRQVKGLRNAYSYFYQGRLQSGDYRGLKLVEAAKLVGREWKALSDSEKKPYEDSAAQDMARYTQERKTVLNKDVQQGHNKSTA</sequence>
<dbReference type="Gene3D" id="1.10.30.10">
    <property type="entry name" value="High mobility group box domain"/>
    <property type="match status" value="2"/>
</dbReference>
<evidence type="ECO:0000313" key="4">
    <source>
        <dbReference type="EMBL" id="CAF9922868.1"/>
    </source>
</evidence>
<keyword evidence="1" id="KW-0238">DNA-binding</keyword>